<evidence type="ECO:0000256" key="7">
    <source>
        <dbReference type="ARBA" id="ARBA00023136"/>
    </source>
</evidence>
<dbReference type="RefSeq" id="WP_221007068.1">
    <property type="nucleotide sequence ID" value="NZ_CP081150.1"/>
</dbReference>
<dbReference type="CDD" id="cd12913">
    <property type="entry name" value="PDC1_MCP_like"/>
    <property type="match status" value="1"/>
</dbReference>
<organism evidence="15 16">
    <name type="scientific">Deefgea tanakiae</name>
    <dbReference type="NCBI Taxonomy" id="2865840"/>
    <lineage>
        <taxon>Bacteria</taxon>
        <taxon>Pseudomonadati</taxon>
        <taxon>Pseudomonadota</taxon>
        <taxon>Betaproteobacteria</taxon>
        <taxon>Neisseriales</taxon>
        <taxon>Chitinibacteraceae</taxon>
        <taxon>Deefgea</taxon>
    </lineage>
</organism>
<dbReference type="Pfam" id="PF02743">
    <property type="entry name" value="dCache_1"/>
    <property type="match status" value="1"/>
</dbReference>
<dbReference type="Pfam" id="PF00672">
    <property type="entry name" value="HAMP"/>
    <property type="match status" value="1"/>
</dbReference>
<evidence type="ECO:0000256" key="11">
    <source>
        <dbReference type="SAM" id="MobiDB-lite"/>
    </source>
</evidence>
<dbReference type="InterPro" id="IPR033479">
    <property type="entry name" value="dCache_1"/>
</dbReference>
<dbReference type="InterPro" id="IPR029151">
    <property type="entry name" value="Sensor-like_sf"/>
</dbReference>
<dbReference type="InterPro" id="IPR000727">
    <property type="entry name" value="T_SNARE_dom"/>
</dbReference>
<comment type="similarity">
    <text evidence="9">Belongs to the methyl-accepting chemotaxis (MCP) protein family.</text>
</comment>
<evidence type="ECO:0000256" key="4">
    <source>
        <dbReference type="ARBA" id="ARBA00022519"/>
    </source>
</evidence>
<dbReference type="Pfam" id="PF00015">
    <property type="entry name" value="MCPsignal"/>
    <property type="match status" value="1"/>
</dbReference>
<dbReference type="SMART" id="SM00304">
    <property type="entry name" value="HAMP"/>
    <property type="match status" value="1"/>
</dbReference>
<keyword evidence="6" id="KW-1133">Transmembrane helix</keyword>
<dbReference type="Proteomes" id="UP000825679">
    <property type="component" value="Chromosome"/>
</dbReference>
<comment type="subcellular location">
    <subcellularLocation>
        <location evidence="1">Cell inner membrane</location>
        <topology evidence="1">Multi-pass membrane protein</topology>
    </subcellularLocation>
</comment>
<dbReference type="InterPro" id="IPR004089">
    <property type="entry name" value="MCPsignal_dom"/>
</dbReference>
<dbReference type="PROSITE" id="PS50885">
    <property type="entry name" value="HAMP"/>
    <property type="match status" value="1"/>
</dbReference>
<dbReference type="EMBL" id="CP081150">
    <property type="protein sequence ID" value="QZA78539.1"/>
    <property type="molecule type" value="Genomic_DNA"/>
</dbReference>
<accession>A0ABX8ZB40</accession>
<evidence type="ECO:0000256" key="8">
    <source>
        <dbReference type="ARBA" id="ARBA00023224"/>
    </source>
</evidence>
<reference evidence="15 16" key="1">
    <citation type="submission" date="2021-08" db="EMBL/GenBank/DDBJ databases">
        <title>complete genome sequencing of Deefgea sp. D25.</title>
        <authorList>
            <person name="Bae J.-W."/>
            <person name="Gim D.-H."/>
        </authorList>
    </citation>
    <scope>NUCLEOTIDE SEQUENCE [LARGE SCALE GENOMIC DNA]</scope>
    <source>
        <strain evidence="15 16">D25</strain>
    </source>
</reference>
<dbReference type="PROSITE" id="PS50111">
    <property type="entry name" value="CHEMOTAXIS_TRANSDUC_2"/>
    <property type="match status" value="1"/>
</dbReference>
<keyword evidence="3" id="KW-0145">Chemotaxis</keyword>
<feature type="domain" description="HAMP" evidence="14">
    <location>
        <begin position="296"/>
        <end position="350"/>
    </location>
</feature>
<dbReference type="CDD" id="cd06225">
    <property type="entry name" value="HAMP"/>
    <property type="match status" value="1"/>
</dbReference>
<dbReference type="PANTHER" id="PTHR32089:SF117">
    <property type="entry name" value="METHYL ACCEPTING SENSORY TRANSDUCER WITH CACHE_1 SMALL MOLECULE BINDING DOMAIN"/>
    <property type="match status" value="1"/>
</dbReference>
<proteinExistence type="inferred from homology"/>
<keyword evidence="8 10" id="KW-0807">Transducer</keyword>
<feature type="domain" description="T-SNARE coiled-coil homology" evidence="13">
    <location>
        <begin position="542"/>
        <end position="590"/>
    </location>
</feature>
<evidence type="ECO:0000256" key="3">
    <source>
        <dbReference type="ARBA" id="ARBA00022500"/>
    </source>
</evidence>
<keyword evidence="7" id="KW-0472">Membrane</keyword>
<feature type="compositionally biased region" description="Low complexity" evidence="11">
    <location>
        <begin position="404"/>
        <end position="414"/>
    </location>
</feature>
<dbReference type="PROSITE" id="PS50192">
    <property type="entry name" value="T_SNARE"/>
    <property type="match status" value="1"/>
</dbReference>
<dbReference type="PANTHER" id="PTHR32089">
    <property type="entry name" value="METHYL-ACCEPTING CHEMOTAXIS PROTEIN MCPB"/>
    <property type="match status" value="1"/>
</dbReference>
<evidence type="ECO:0000256" key="1">
    <source>
        <dbReference type="ARBA" id="ARBA00004429"/>
    </source>
</evidence>
<evidence type="ECO:0000256" key="6">
    <source>
        <dbReference type="ARBA" id="ARBA00022989"/>
    </source>
</evidence>
<evidence type="ECO:0000256" key="10">
    <source>
        <dbReference type="PROSITE-ProRule" id="PRU00284"/>
    </source>
</evidence>
<evidence type="ECO:0000256" key="5">
    <source>
        <dbReference type="ARBA" id="ARBA00022692"/>
    </source>
</evidence>
<dbReference type="Gene3D" id="1.10.287.950">
    <property type="entry name" value="Methyl-accepting chemotaxis protein"/>
    <property type="match status" value="1"/>
</dbReference>
<dbReference type="Gene3D" id="3.30.450.20">
    <property type="entry name" value="PAS domain"/>
    <property type="match status" value="2"/>
</dbReference>
<dbReference type="SUPFAM" id="SSF58104">
    <property type="entry name" value="Methyl-accepting chemotaxis protein (MCP) signaling domain"/>
    <property type="match status" value="1"/>
</dbReference>
<feature type="domain" description="Methyl-accepting transducer" evidence="12">
    <location>
        <begin position="355"/>
        <end position="591"/>
    </location>
</feature>
<dbReference type="CDD" id="cd12912">
    <property type="entry name" value="PDC2_MCP_like"/>
    <property type="match status" value="1"/>
</dbReference>
<feature type="region of interest" description="Disordered" evidence="11">
    <location>
        <begin position="404"/>
        <end position="424"/>
    </location>
</feature>
<protein>
    <submittedName>
        <fullName evidence="15">Methyl-accepting chemotaxis protein</fullName>
    </submittedName>
</protein>
<sequence length="627" mass="67922">MKIKYKINLAAAAVLLLTTALLSLLQIRLMSDSMRSQQTAAINESTAAVVAQIENWLNAKLLLIDLAAQAIDSAYSPENMQRMIERKVLKDNFILVFGGLETDGKAIKNSNDWNPPETWDARKRPWYPLAVKSQSVALTEPYPDAVSGDILISAVAKISNQGQFLGAFGGDISLKTVSDAVNTLDFNKAGYAFLLSKNGSIISHPDQKMNGKSINELFDGQDVKLEKALFPVQVSGKKMMVSFVPLSNLKGMDWYIGVVLDEAILTKEVDLLIWSSIVGTVVGVGLSVLLLSLLMVKLLRPLEVLSKELHELNSGEGDLTHRLPISGNDEITHLSTEFNNLLQTLQSLISRVKHSSQQVLDSSVITSKTASVTAERIFSQLNELDQLAESMHEMSQQAEHVASSAQSAAHAADQANREAKNGAEVVSRSTLAIKHLADDMNEAKGTIVELARVSQQIESILLVITSIADQTNLLALNAAIEAARAGEAGRGFAVVADEVRKLASMTQHSTSEIREMIDQLHAGVRQAEARMSQSSSAAITTASDAIEANQVLERISVAINKINDMNLQIAAAAEEQSATTAGIDKNTDNIRMISHQVSDGAHAQVAQCELMGQQVNTQEQLLKNFKV</sequence>
<evidence type="ECO:0000259" key="13">
    <source>
        <dbReference type="PROSITE" id="PS50192"/>
    </source>
</evidence>
<evidence type="ECO:0000313" key="15">
    <source>
        <dbReference type="EMBL" id="QZA78539.1"/>
    </source>
</evidence>
<evidence type="ECO:0000259" key="14">
    <source>
        <dbReference type="PROSITE" id="PS50885"/>
    </source>
</evidence>
<name>A0ABX8ZB40_9NEIS</name>
<evidence type="ECO:0000256" key="9">
    <source>
        <dbReference type="ARBA" id="ARBA00029447"/>
    </source>
</evidence>
<evidence type="ECO:0000256" key="2">
    <source>
        <dbReference type="ARBA" id="ARBA00022475"/>
    </source>
</evidence>
<evidence type="ECO:0000259" key="12">
    <source>
        <dbReference type="PROSITE" id="PS50111"/>
    </source>
</evidence>
<dbReference type="SMART" id="SM00283">
    <property type="entry name" value="MA"/>
    <property type="match status" value="1"/>
</dbReference>
<dbReference type="SUPFAM" id="SSF103190">
    <property type="entry name" value="Sensory domain-like"/>
    <property type="match status" value="1"/>
</dbReference>
<dbReference type="InterPro" id="IPR003660">
    <property type="entry name" value="HAMP_dom"/>
</dbReference>
<keyword evidence="16" id="KW-1185">Reference proteome</keyword>
<keyword evidence="2" id="KW-1003">Cell membrane</keyword>
<gene>
    <name evidence="15" type="ORF">K4H28_03730</name>
</gene>
<keyword evidence="5" id="KW-0812">Transmembrane</keyword>
<evidence type="ECO:0000313" key="16">
    <source>
        <dbReference type="Proteomes" id="UP000825679"/>
    </source>
</evidence>
<keyword evidence="4" id="KW-0997">Cell inner membrane</keyword>